<feature type="region of interest" description="Disordered" evidence="1">
    <location>
        <begin position="1"/>
        <end position="38"/>
    </location>
</feature>
<accession>A0AAE0ZXD8</accession>
<evidence type="ECO:0000256" key="1">
    <source>
        <dbReference type="SAM" id="MobiDB-lite"/>
    </source>
</evidence>
<dbReference type="AlphaFoldDB" id="A0AAE0ZXD8"/>
<evidence type="ECO:0000313" key="2">
    <source>
        <dbReference type="EMBL" id="KAK3777319.1"/>
    </source>
</evidence>
<protein>
    <submittedName>
        <fullName evidence="2">Uncharacterized protein</fullName>
    </submittedName>
</protein>
<proteinExistence type="predicted"/>
<name>A0AAE0ZXD8_9GAST</name>
<feature type="compositionally biased region" description="Basic and acidic residues" evidence="1">
    <location>
        <begin position="66"/>
        <end position="84"/>
    </location>
</feature>
<dbReference type="Proteomes" id="UP001283361">
    <property type="component" value="Unassembled WGS sequence"/>
</dbReference>
<gene>
    <name evidence="2" type="ORF">RRG08_001369</name>
</gene>
<organism evidence="2 3">
    <name type="scientific">Elysia crispata</name>
    <name type="common">lettuce slug</name>
    <dbReference type="NCBI Taxonomy" id="231223"/>
    <lineage>
        <taxon>Eukaryota</taxon>
        <taxon>Metazoa</taxon>
        <taxon>Spiralia</taxon>
        <taxon>Lophotrochozoa</taxon>
        <taxon>Mollusca</taxon>
        <taxon>Gastropoda</taxon>
        <taxon>Heterobranchia</taxon>
        <taxon>Euthyneura</taxon>
        <taxon>Panpulmonata</taxon>
        <taxon>Sacoglossa</taxon>
        <taxon>Placobranchoidea</taxon>
        <taxon>Plakobranchidae</taxon>
        <taxon>Elysia</taxon>
    </lineage>
</organism>
<reference evidence="2" key="1">
    <citation type="journal article" date="2023" name="G3 (Bethesda)">
        <title>A reference genome for the long-term kleptoplast-retaining sea slug Elysia crispata morphotype clarki.</title>
        <authorList>
            <person name="Eastman K.E."/>
            <person name="Pendleton A.L."/>
            <person name="Shaikh M.A."/>
            <person name="Suttiyut T."/>
            <person name="Ogas R."/>
            <person name="Tomko P."/>
            <person name="Gavelis G."/>
            <person name="Widhalm J.R."/>
            <person name="Wisecaver J.H."/>
        </authorList>
    </citation>
    <scope>NUCLEOTIDE SEQUENCE</scope>
    <source>
        <strain evidence="2">ECLA1</strain>
    </source>
</reference>
<keyword evidence="3" id="KW-1185">Reference proteome</keyword>
<comment type="caution">
    <text evidence="2">The sequence shown here is derived from an EMBL/GenBank/DDBJ whole genome shotgun (WGS) entry which is preliminary data.</text>
</comment>
<sequence>MDSGKDTGGEVEGSHTGQRECLRRGGGRSTQWDKGKDFERDVEGRICTQWTAGKIKDVIWKDHTMDKSLDSGRDVEGSHTGQRERYRRGSGRITQWTAGKFPDGMWKDHKMDSGKDLGRDLERSYHG</sequence>
<feature type="compositionally biased region" description="Basic and acidic residues" evidence="1">
    <location>
        <begin position="105"/>
        <end position="127"/>
    </location>
</feature>
<dbReference type="EMBL" id="JAWDGP010003091">
    <property type="protein sequence ID" value="KAK3777319.1"/>
    <property type="molecule type" value="Genomic_DNA"/>
</dbReference>
<feature type="region of interest" description="Disordered" evidence="1">
    <location>
        <begin position="66"/>
        <end position="127"/>
    </location>
</feature>
<evidence type="ECO:0000313" key="3">
    <source>
        <dbReference type="Proteomes" id="UP001283361"/>
    </source>
</evidence>